<name>A0ABW0TPZ7_9BACL</name>
<sequence length="657" mass="76757">MYKRIGTFNFSTYSSIPEIDNIVNDFASKALDELKNSIYEQYVLRNFGFEFSEVEKSWIRNVLEENAVFELDIPNEMALMVLSQILKIEMEEFLRVPFNKFDDNSSEKVDVLFKDFEVGDSTINFIDVNTISQREVFSSYPTYFKLYRARNGILKKFNQRYYSSKTLSELVRNIYEEFKQGLYTICLNENYQSLSQESLENILKKVINEYILQILNGVKLGKTMEDGEREANKIEQIINAADIKTKIFNSYSPKFKSKFSDTFDSESYVKLAEELIEIIENYLNELSLSTEKICIERYSDYRMIVLGEIFRNSQDVLLLIANSIDIYSGNLKSETVKKVLNDNLAINDFQIALRVENLAIDEKIYKKLLTEDIEVISHPMFLSWQSGIYDKLGGQQKPTFIDIPDSEKDNSVWFLVNGVSCGKKDTELAYSFAKDKLVRYLEVLYYFVSSEDEYNFKIVDPYILFNKTSGSLLLGRKESGHKRTKKVDDFSNELFSFLNKLLSSPKKISNNLKQCINLYYQFINSEEIFTKAKLLVSILEIIFDVRDDKKLAFYSAIIIAGTNYSSNTEKITYKTMREILYWDLIEFIEAARDESYLLMLEETIDRIKVFVKNILGTYIYNIPWENGKEDDITDILCWILHINPENEYIYHGGVHND</sequence>
<dbReference type="RefSeq" id="WP_381438824.1">
    <property type="nucleotide sequence ID" value="NZ_JBHSNO010000015.1"/>
</dbReference>
<keyword evidence="2" id="KW-1185">Reference proteome</keyword>
<proteinExistence type="predicted"/>
<organism evidence="1 2">
    <name type="scientific">Sporosarcina soli</name>
    <dbReference type="NCBI Taxonomy" id="334736"/>
    <lineage>
        <taxon>Bacteria</taxon>
        <taxon>Bacillati</taxon>
        <taxon>Bacillota</taxon>
        <taxon>Bacilli</taxon>
        <taxon>Bacillales</taxon>
        <taxon>Caryophanaceae</taxon>
        <taxon>Sporosarcina</taxon>
    </lineage>
</organism>
<reference evidence="2" key="1">
    <citation type="journal article" date="2019" name="Int. J. Syst. Evol. Microbiol.">
        <title>The Global Catalogue of Microorganisms (GCM) 10K type strain sequencing project: providing services to taxonomists for standard genome sequencing and annotation.</title>
        <authorList>
            <consortium name="The Broad Institute Genomics Platform"/>
            <consortium name="The Broad Institute Genome Sequencing Center for Infectious Disease"/>
            <person name="Wu L."/>
            <person name="Ma J."/>
        </authorList>
    </citation>
    <scope>NUCLEOTIDE SEQUENCE [LARGE SCALE GENOMIC DNA]</scope>
    <source>
        <strain evidence="2">CGMCC 4.1434</strain>
    </source>
</reference>
<accession>A0ABW0TPZ7</accession>
<gene>
    <name evidence="1" type="ORF">ACFPRA_20475</name>
</gene>
<protein>
    <submittedName>
        <fullName evidence="1">Uncharacterized protein</fullName>
    </submittedName>
</protein>
<evidence type="ECO:0000313" key="2">
    <source>
        <dbReference type="Proteomes" id="UP001596109"/>
    </source>
</evidence>
<dbReference type="EMBL" id="JBHSNO010000015">
    <property type="protein sequence ID" value="MFC5591262.1"/>
    <property type="molecule type" value="Genomic_DNA"/>
</dbReference>
<dbReference type="Proteomes" id="UP001596109">
    <property type="component" value="Unassembled WGS sequence"/>
</dbReference>
<comment type="caution">
    <text evidence="1">The sequence shown here is derived from an EMBL/GenBank/DDBJ whole genome shotgun (WGS) entry which is preliminary data.</text>
</comment>
<evidence type="ECO:0000313" key="1">
    <source>
        <dbReference type="EMBL" id="MFC5591262.1"/>
    </source>
</evidence>